<protein>
    <submittedName>
        <fullName evidence="1">Uncharacterized protein</fullName>
    </submittedName>
</protein>
<gene>
    <name evidence="1" type="ORF">A3E44_02860</name>
</gene>
<organism evidence="1 2">
    <name type="scientific">Candidatus Woesebacteria bacterium RIFCSPHIGHO2_12_FULL_41_24</name>
    <dbReference type="NCBI Taxonomy" id="1802510"/>
    <lineage>
        <taxon>Bacteria</taxon>
        <taxon>Candidatus Woeseibacteriota</taxon>
    </lineage>
</organism>
<comment type="caution">
    <text evidence="1">The sequence shown here is derived from an EMBL/GenBank/DDBJ whole genome shotgun (WGS) entry which is preliminary data.</text>
</comment>
<evidence type="ECO:0000313" key="1">
    <source>
        <dbReference type="EMBL" id="OGM55201.1"/>
    </source>
</evidence>
<proteinExistence type="predicted"/>
<dbReference type="AlphaFoldDB" id="A0A1F8AU22"/>
<dbReference type="EMBL" id="MGGW01000004">
    <property type="protein sequence ID" value="OGM55201.1"/>
    <property type="molecule type" value="Genomic_DNA"/>
</dbReference>
<accession>A0A1F8AU22</accession>
<reference evidence="1 2" key="1">
    <citation type="journal article" date="2016" name="Nat. Commun.">
        <title>Thousands of microbial genomes shed light on interconnected biogeochemical processes in an aquifer system.</title>
        <authorList>
            <person name="Anantharaman K."/>
            <person name="Brown C.T."/>
            <person name="Hug L.A."/>
            <person name="Sharon I."/>
            <person name="Castelle C.J."/>
            <person name="Probst A.J."/>
            <person name="Thomas B.C."/>
            <person name="Singh A."/>
            <person name="Wilkins M.J."/>
            <person name="Karaoz U."/>
            <person name="Brodie E.L."/>
            <person name="Williams K.H."/>
            <person name="Hubbard S.S."/>
            <person name="Banfield J.F."/>
        </authorList>
    </citation>
    <scope>NUCLEOTIDE SEQUENCE [LARGE SCALE GENOMIC DNA]</scope>
</reference>
<dbReference type="Proteomes" id="UP000178603">
    <property type="component" value="Unassembled WGS sequence"/>
</dbReference>
<sequence>MKDGKVYNTNAIAKISSSPPRPMPINVGAAIPASGSSGWGVESIPPIGGCVGEFVGVLVGFGVLVALEVGVGVGDDVGVLVGVPVGVGVESVNANLVQDPYSQGVGCGVSPKASGWLVGAVGATGSPLKL</sequence>
<name>A0A1F8AU22_9BACT</name>
<evidence type="ECO:0000313" key="2">
    <source>
        <dbReference type="Proteomes" id="UP000178603"/>
    </source>
</evidence>